<name>A0A6J4KUN2_9ACTN</name>
<evidence type="ECO:0000259" key="1">
    <source>
        <dbReference type="Pfam" id="PF13228"/>
    </source>
</evidence>
<gene>
    <name evidence="2" type="ORF">AVDCRST_MAG48-2314</name>
</gene>
<proteinExistence type="predicted"/>
<protein>
    <recommendedName>
        <fullName evidence="1">DUF4037 domain-containing protein</fullName>
    </recommendedName>
</protein>
<sequence>MPELTPGLALCRDLYTEAVAPVLAAAHPGLPHGAAVMGRGSEVLGFDDAMSTDHDWQPRVSVFLDPGAHAAVGGAVRRTLQAQVPATYRGHPSAVEVGTVHGYLRDLLGLDLDHPLTPADWLVTAEQQLAQCAAGAVFHDDVGLSAARDRLAGYPHDVWLYLMSAAWWRVHPEQNLVGRAGWVGDELGSALIAARLVTDMMRLCFLQERRYAPYAKWFGTAFGRLPCAAELGPVLTAVLRAERWPDREQALDAAYVVLTRRHDALGATPPVPTAPVRMWDRPFAVTWGDVPGALQAAIRDPEVRRVAERWPTGGVDQLREVLWHRRFREPLLRVLD</sequence>
<dbReference type="EMBL" id="CADCTS010000333">
    <property type="protein sequence ID" value="CAA9315201.1"/>
    <property type="molecule type" value="Genomic_DNA"/>
</dbReference>
<feature type="domain" description="DUF4037" evidence="1">
    <location>
        <begin position="121"/>
        <end position="218"/>
    </location>
</feature>
<evidence type="ECO:0000313" key="2">
    <source>
        <dbReference type="EMBL" id="CAA9315201.1"/>
    </source>
</evidence>
<reference evidence="2" key="1">
    <citation type="submission" date="2020-02" db="EMBL/GenBank/DDBJ databases">
        <authorList>
            <person name="Meier V. D."/>
        </authorList>
    </citation>
    <scope>NUCLEOTIDE SEQUENCE</scope>
    <source>
        <strain evidence="2">AVDCRST_MAG48</strain>
    </source>
</reference>
<accession>A0A6J4KUN2</accession>
<organism evidence="2">
    <name type="scientific">uncultured Friedmanniella sp</name>
    <dbReference type="NCBI Taxonomy" id="335381"/>
    <lineage>
        <taxon>Bacteria</taxon>
        <taxon>Bacillati</taxon>
        <taxon>Actinomycetota</taxon>
        <taxon>Actinomycetes</taxon>
        <taxon>Propionibacteriales</taxon>
        <taxon>Nocardioidaceae</taxon>
        <taxon>Friedmanniella</taxon>
        <taxon>environmental samples</taxon>
    </lineage>
</organism>
<dbReference type="Pfam" id="PF13228">
    <property type="entry name" value="DUF4037"/>
    <property type="match status" value="1"/>
</dbReference>
<dbReference type="AlphaFoldDB" id="A0A6J4KUN2"/>
<dbReference type="InterPro" id="IPR025117">
    <property type="entry name" value="DUF4037"/>
</dbReference>